<evidence type="ECO:0000313" key="2">
    <source>
        <dbReference type="Proteomes" id="UP000321328"/>
    </source>
</evidence>
<dbReference type="STRING" id="1123024.GCA_000423625_02304"/>
<evidence type="ECO:0000313" key="1">
    <source>
        <dbReference type="EMBL" id="GEL16889.1"/>
    </source>
</evidence>
<keyword evidence="2" id="KW-1185">Reference proteome</keyword>
<dbReference type="EMBL" id="BJVI01000004">
    <property type="protein sequence ID" value="GEL16889.1"/>
    <property type="molecule type" value="Genomic_DNA"/>
</dbReference>
<protein>
    <recommendedName>
        <fullName evidence="3">Histidine kinase/HSP90-like ATPase domain-containing protein</fullName>
    </recommendedName>
</protein>
<comment type="caution">
    <text evidence="1">The sequence shown here is derived from an EMBL/GenBank/DDBJ whole genome shotgun (WGS) entry which is preliminary data.</text>
</comment>
<dbReference type="AlphaFoldDB" id="A0A511CWE3"/>
<dbReference type="Proteomes" id="UP000321328">
    <property type="component" value="Unassembled WGS sequence"/>
</dbReference>
<dbReference type="Gene3D" id="3.30.565.10">
    <property type="entry name" value="Histidine kinase-like ATPase, C-terminal domain"/>
    <property type="match status" value="1"/>
</dbReference>
<accession>A0A511CWE3</accession>
<organism evidence="1 2">
    <name type="scientific">Pseudonocardia asaccharolytica DSM 44247 = NBRC 16224</name>
    <dbReference type="NCBI Taxonomy" id="1123024"/>
    <lineage>
        <taxon>Bacteria</taxon>
        <taxon>Bacillati</taxon>
        <taxon>Actinomycetota</taxon>
        <taxon>Actinomycetes</taxon>
        <taxon>Pseudonocardiales</taxon>
        <taxon>Pseudonocardiaceae</taxon>
        <taxon>Pseudonocardia</taxon>
    </lineage>
</organism>
<dbReference type="InterPro" id="IPR036890">
    <property type="entry name" value="HATPase_C_sf"/>
</dbReference>
<reference evidence="1 2" key="1">
    <citation type="submission" date="2019-07" db="EMBL/GenBank/DDBJ databases">
        <title>Whole genome shotgun sequence of Pseudonocardia asaccharolytica NBRC 16224.</title>
        <authorList>
            <person name="Hosoyama A."/>
            <person name="Uohara A."/>
            <person name="Ohji S."/>
            <person name="Ichikawa N."/>
        </authorList>
    </citation>
    <scope>NUCLEOTIDE SEQUENCE [LARGE SCALE GENOMIC DNA]</scope>
    <source>
        <strain evidence="1 2">NBRC 16224</strain>
    </source>
</reference>
<sequence length="68" mass="7180">MRITCALAEPPPAVRAAAWFVVSEAVTNAAKHPGAADVAIDVHPLLILDRRLAQAPGPRCAFLTPPQE</sequence>
<proteinExistence type="predicted"/>
<name>A0A511CWE3_9PSEU</name>
<gene>
    <name evidence="1" type="ORF">PA7_07260</name>
</gene>
<evidence type="ECO:0008006" key="3">
    <source>
        <dbReference type="Google" id="ProtNLM"/>
    </source>
</evidence>